<keyword evidence="1" id="KW-1133">Transmembrane helix</keyword>
<protein>
    <submittedName>
        <fullName evidence="2">Uncharacterized protein</fullName>
    </submittedName>
</protein>
<name>A0A1G6MFB4_9MICO</name>
<reference evidence="2 3" key="1">
    <citation type="submission" date="2016-09" db="EMBL/GenBank/DDBJ databases">
        <authorList>
            <person name="Capua I."/>
            <person name="De Benedictis P."/>
            <person name="Joannis T."/>
            <person name="Lombin L.H."/>
            <person name="Cattoli G."/>
        </authorList>
    </citation>
    <scope>NUCLEOTIDE SEQUENCE [LARGE SCALE GENOMIC DNA]</scope>
    <source>
        <strain evidence="2 3">NIO-1002</strain>
    </source>
</reference>
<feature type="transmembrane region" description="Helical" evidence="1">
    <location>
        <begin position="40"/>
        <end position="58"/>
    </location>
</feature>
<dbReference type="AlphaFoldDB" id="A0A1G6MFB4"/>
<evidence type="ECO:0000256" key="1">
    <source>
        <dbReference type="SAM" id="Phobius"/>
    </source>
</evidence>
<organism evidence="2 3">
    <name type="scientific">Microbacterium enclense</name>
    <dbReference type="NCBI Taxonomy" id="993073"/>
    <lineage>
        <taxon>Bacteria</taxon>
        <taxon>Bacillati</taxon>
        <taxon>Actinomycetota</taxon>
        <taxon>Actinomycetes</taxon>
        <taxon>Micrococcales</taxon>
        <taxon>Microbacteriaceae</taxon>
        <taxon>Microbacterium</taxon>
    </lineage>
</organism>
<evidence type="ECO:0000313" key="2">
    <source>
        <dbReference type="EMBL" id="SDC54170.1"/>
    </source>
</evidence>
<keyword evidence="1" id="KW-0472">Membrane</keyword>
<dbReference type="EMBL" id="FMYG01000005">
    <property type="protein sequence ID" value="SDC54170.1"/>
    <property type="molecule type" value="Genomic_DNA"/>
</dbReference>
<evidence type="ECO:0000313" key="3">
    <source>
        <dbReference type="Proteomes" id="UP000183203"/>
    </source>
</evidence>
<sequence length="72" mass="7491">MTWRGEGGLVGARSALPVLVVVVALTVAAMLGMVGVLPSAWFWAALGAYAVAWAEYLVTQTIGRSRASSAVR</sequence>
<proteinExistence type="predicted"/>
<accession>A0A1G6MFB4</accession>
<keyword evidence="1" id="KW-0812">Transmembrane</keyword>
<gene>
    <name evidence="2" type="ORF">SAMN05216418_2493</name>
</gene>
<dbReference type="Proteomes" id="UP000183203">
    <property type="component" value="Unassembled WGS sequence"/>
</dbReference>
<feature type="transmembrane region" description="Helical" evidence="1">
    <location>
        <begin position="12"/>
        <end position="34"/>
    </location>
</feature>